<dbReference type="EMBL" id="JAEVHL010000020">
    <property type="protein sequence ID" value="MBM0275277.1"/>
    <property type="molecule type" value="Genomic_DNA"/>
</dbReference>
<gene>
    <name evidence="1" type="ORF">JM949_07320</name>
</gene>
<evidence type="ECO:0000313" key="2">
    <source>
        <dbReference type="Proteomes" id="UP000622245"/>
    </source>
</evidence>
<protein>
    <submittedName>
        <fullName evidence="1">Uncharacterized protein</fullName>
    </submittedName>
</protein>
<comment type="caution">
    <text evidence="1">The sequence shown here is derived from an EMBL/GenBank/DDBJ whole genome shotgun (WGS) entry which is preliminary data.</text>
</comment>
<organism evidence="1 2">
    <name type="scientific">Micromonospora tarensis</name>
    <dbReference type="NCBI Taxonomy" id="2806100"/>
    <lineage>
        <taxon>Bacteria</taxon>
        <taxon>Bacillati</taxon>
        <taxon>Actinomycetota</taxon>
        <taxon>Actinomycetes</taxon>
        <taxon>Micromonosporales</taxon>
        <taxon>Micromonosporaceae</taxon>
        <taxon>Micromonospora</taxon>
    </lineage>
</organism>
<accession>A0ABS1YD42</accession>
<proteinExistence type="predicted"/>
<sequence>MTIGRARGDEAAPAGGIEDWREDAVPYVAYGLVAAATLERLNRGRRR</sequence>
<dbReference type="Proteomes" id="UP000622245">
    <property type="component" value="Unassembled WGS sequence"/>
</dbReference>
<reference evidence="1 2" key="1">
    <citation type="submission" date="2021-01" db="EMBL/GenBank/DDBJ databases">
        <title>Draft genome sequence of Micromonospora sp. strain STR1s_6.</title>
        <authorList>
            <person name="Karlyshev A."/>
            <person name="Jawad R."/>
        </authorList>
    </citation>
    <scope>NUCLEOTIDE SEQUENCE [LARGE SCALE GENOMIC DNA]</scope>
    <source>
        <strain evidence="1 2">STR1S-6</strain>
    </source>
</reference>
<dbReference type="RefSeq" id="WP_203147700.1">
    <property type="nucleotide sequence ID" value="NZ_JAEVHL010000020.1"/>
</dbReference>
<evidence type="ECO:0000313" key="1">
    <source>
        <dbReference type="EMBL" id="MBM0275277.1"/>
    </source>
</evidence>
<keyword evidence="2" id="KW-1185">Reference proteome</keyword>
<name>A0ABS1YD42_9ACTN</name>